<dbReference type="AlphaFoldDB" id="A0A2T0KAA6"/>
<proteinExistence type="predicted"/>
<dbReference type="InterPro" id="IPR025164">
    <property type="entry name" value="Toastrack_DUF4097"/>
</dbReference>
<dbReference type="EMBL" id="PVMZ01000009">
    <property type="protein sequence ID" value="PRX20067.1"/>
    <property type="molecule type" value="Genomic_DNA"/>
</dbReference>
<name>A0A2T0KAA6_9ACTN</name>
<dbReference type="Proteomes" id="UP000239415">
    <property type="component" value="Unassembled WGS sequence"/>
</dbReference>
<protein>
    <submittedName>
        <fullName evidence="2">Putative adhesin</fullName>
    </submittedName>
</protein>
<sequence length="281" mass="29469">MPEFDTPEPIAVSIDLGAAYVRITAADRTDTVVEVRPTNENDDSDVKTAQQVRVDYSNGTLRVTGPKSRAFDFSRKSRSIDLEIALPSGSRVTAEMQFGDFQGAGRLGETRVKTSAGNAAVERTGPLRLSTAAGHVSADGVDGDADVTTGSGRVRIGDIEGTAVIWNSNGETTIGSVAGNVRVRSANGDINVRKAGAGVDAKTSNGSVRLGEVVRGTVTLGTAMGDLEVGIADGTAAWLDVHTSFGRVRNQMESTTSPEATDRTVEVRGRTSYGDITVHRS</sequence>
<evidence type="ECO:0000313" key="2">
    <source>
        <dbReference type="EMBL" id="PRX20067.1"/>
    </source>
</evidence>
<gene>
    <name evidence="2" type="ORF">CLV67_109332</name>
</gene>
<feature type="domain" description="DUF4097" evidence="1">
    <location>
        <begin position="13"/>
        <end position="230"/>
    </location>
</feature>
<dbReference type="RefSeq" id="WP_106321969.1">
    <property type="nucleotide sequence ID" value="NZ_BOMO01000082.1"/>
</dbReference>
<organism evidence="2 3">
    <name type="scientific">Actinoplanes italicus</name>
    <dbReference type="NCBI Taxonomy" id="113567"/>
    <lineage>
        <taxon>Bacteria</taxon>
        <taxon>Bacillati</taxon>
        <taxon>Actinomycetota</taxon>
        <taxon>Actinomycetes</taxon>
        <taxon>Micromonosporales</taxon>
        <taxon>Micromonosporaceae</taxon>
        <taxon>Actinoplanes</taxon>
    </lineage>
</organism>
<reference evidence="2 3" key="1">
    <citation type="submission" date="2018-03" db="EMBL/GenBank/DDBJ databases">
        <title>Genomic Encyclopedia of Archaeal and Bacterial Type Strains, Phase II (KMG-II): from individual species to whole genera.</title>
        <authorList>
            <person name="Goeker M."/>
        </authorList>
    </citation>
    <scope>NUCLEOTIDE SEQUENCE [LARGE SCALE GENOMIC DNA]</scope>
    <source>
        <strain evidence="2 3">DSM 43146</strain>
    </source>
</reference>
<dbReference type="OrthoDB" id="3252095at2"/>
<comment type="caution">
    <text evidence="2">The sequence shown here is derived from an EMBL/GenBank/DDBJ whole genome shotgun (WGS) entry which is preliminary data.</text>
</comment>
<dbReference type="Pfam" id="PF13349">
    <property type="entry name" value="DUF4097"/>
    <property type="match status" value="1"/>
</dbReference>
<evidence type="ECO:0000259" key="1">
    <source>
        <dbReference type="Pfam" id="PF13349"/>
    </source>
</evidence>
<keyword evidence="3" id="KW-1185">Reference proteome</keyword>
<evidence type="ECO:0000313" key="3">
    <source>
        <dbReference type="Proteomes" id="UP000239415"/>
    </source>
</evidence>
<accession>A0A2T0KAA6</accession>